<sequence length="295" mass="31712">MVAGLLVNLQTNAERLGGSCQLRPDHPATPSSNGKSPDGGPPVPDHERHQEWLRAAQKMTQLLVSGIDAEEALRIVVAELRSVSGAAGAVILLVDSAYQDETGTFAAVDGLGLEPLRGTTVPLQGLALTAINSGRAIVSEDMTLEDDLPPQVVQAQVTLGLGMYLPLIAAGKTLGVLIVGWRRDSVHEHIAAKELSLVEIFAGQAALAIRQAHERGLIVADRARVATILREQTIARIQALDTHLRGALTRTEHESAVARQQLQTVIEELDEATHQIRSAIFMLDPSRRSETESRE</sequence>
<evidence type="ECO:0000259" key="2">
    <source>
        <dbReference type="SMART" id="SM00065"/>
    </source>
</evidence>
<comment type="caution">
    <text evidence="3">The sequence shown here is derived from an EMBL/GenBank/DDBJ whole genome shotgun (WGS) entry which is preliminary data.</text>
</comment>
<proteinExistence type="predicted"/>
<dbReference type="Pfam" id="PF13185">
    <property type="entry name" value="GAF_2"/>
    <property type="match status" value="1"/>
</dbReference>
<dbReference type="AlphaFoldDB" id="A0A927N6S1"/>
<dbReference type="InterPro" id="IPR029016">
    <property type="entry name" value="GAF-like_dom_sf"/>
</dbReference>
<evidence type="ECO:0000313" key="4">
    <source>
        <dbReference type="Proteomes" id="UP000638648"/>
    </source>
</evidence>
<keyword evidence="4" id="KW-1185">Reference proteome</keyword>
<evidence type="ECO:0000256" key="1">
    <source>
        <dbReference type="SAM" id="MobiDB-lite"/>
    </source>
</evidence>
<accession>A0A927N6S1</accession>
<dbReference type="SUPFAM" id="SSF55781">
    <property type="entry name" value="GAF domain-like"/>
    <property type="match status" value="1"/>
</dbReference>
<dbReference type="EMBL" id="JADBEM010000001">
    <property type="protein sequence ID" value="MBE1610002.1"/>
    <property type="molecule type" value="Genomic_DNA"/>
</dbReference>
<dbReference type="Gene3D" id="3.30.450.40">
    <property type="match status" value="1"/>
</dbReference>
<name>A0A927N6S1_9ACTN</name>
<feature type="region of interest" description="Disordered" evidence="1">
    <location>
        <begin position="16"/>
        <end position="47"/>
    </location>
</feature>
<reference evidence="3" key="1">
    <citation type="submission" date="2020-10" db="EMBL/GenBank/DDBJ databases">
        <title>Sequencing the genomes of 1000 actinobacteria strains.</title>
        <authorList>
            <person name="Klenk H.-P."/>
        </authorList>
    </citation>
    <scope>NUCLEOTIDE SEQUENCE</scope>
    <source>
        <strain evidence="3">DSM 45354</strain>
    </source>
</reference>
<organism evidence="3 4">
    <name type="scientific">Actinopolymorpha pittospori</name>
    <dbReference type="NCBI Taxonomy" id="648752"/>
    <lineage>
        <taxon>Bacteria</taxon>
        <taxon>Bacillati</taxon>
        <taxon>Actinomycetota</taxon>
        <taxon>Actinomycetes</taxon>
        <taxon>Propionibacteriales</taxon>
        <taxon>Actinopolymorphaceae</taxon>
        <taxon>Actinopolymorpha</taxon>
    </lineage>
</organism>
<protein>
    <submittedName>
        <fullName evidence="3">Uncharacterized protein YoaH (UPF0181 family)</fullName>
    </submittedName>
</protein>
<dbReference type="Proteomes" id="UP000638648">
    <property type="component" value="Unassembled WGS sequence"/>
</dbReference>
<dbReference type="InterPro" id="IPR003018">
    <property type="entry name" value="GAF"/>
</dbReference>
<feature type="domain" description="GAF" evidence="2">
    <location>
        <begin position="68"/>
        <end position="219"/>
    </location>
</feature>
<dbReference type="RefSeq" id="WP_192753456.1">
    <property type="nucleotide sequence ID" value="NZ_BAABJL010000196.1"/>
</dbReference>
<dbReference type="SMART" id="SM00065">
    <property type="entry name" value="GAF"/>
    <property type="match status" value="1"/>
</dbReference>
<evidence type="ECO:0000313" key="3">
    <source>
        <dbReference type="EMBL" id="MBE1610002.1"/>
    </source>
</evidence>
<gene>
    <name evidence="3" type="ORF">HEB94_006850</name>
</gene>